<accession>A0AAE2YRT2</accession>
<comment type="caution">
    <text evidence="4">The sequence shown here is derived from an EMBL/GenBank/DDBJ whole genome shotgun (WGS) entry which is preliminary data.</text>
</comment>
<proteinExistence type="inferred from homology"/>
<feature type="domain" description="Phospholipase/carboxylesterase/thioesterase" evidence="3">
    <location>
        <begin position="21"/>
        <end position="218"/>
    </location>
</feature>
<dbReference type="Proteomes" id="UP001197378">
    <property type="component" value="Unassembled WGS sequence"/>
</dbReference>
<evidence type="ECO:0000259" key="3">
    <source>
        <dbReference type="Pfam" id="PF02230"/>
    </source>
</evidence>
<evidence type="ECO:0000313" key="5">
    <source>
        <dbReference type="Proteomes" id="UP001197378"/>
    </source>
</evidence>
<dbReference type="SUPFAM" id="SSF53474">
    <property type="entry name" value="alpha/beta-Hydrolases"/>
    <property type="match status" value="1"/>
</dbReference>
<comment type="similarity">
    <text evidence="1">Belongs to the AB hydrolase superfamily. AB hydrolase 2 family.</text>
</comment>
<evidence type="ECO:0000313" key="4">
    <source>
        <dbReference type="EMBL" id="MBU2788878.1"/>
    </source>
</evidence>
<gene>
    <name evidence="4" type="ORF">HFQ13_11820</name>
</gene>
<dbReference type="Pfam" id="PF02230">
    <property type="entry name" value="Abhydrolase_2"/>
    <property type="match status" value="1"/>
</dbReference>
<dbReference type="AlphaFoldDB" id="A0AAE2YRT2"/>
<dbReference type="InterPro" id="IPR029058">
    <property type="entry name" value="AB_hydrolase_fold"/>
</dbReference>
<reference evidence="4" key="1">
    <citation type="journal article" date="2021" name="ISME J.">
        <title>Genomic evolution of the class Acidithiobacillia: deep-branching Proteobacteria living in extreme acidic conditions.</title>
        <authorList>
            <person name="Moya-Beltran A."/>
            <person name="Beard S."/>
            <person name="Rojas-Villalobos C."/>
            <person name="Issotta F."/>
            <person name="Gallardo Y."/>
            <person name="Ulloa R."/>
            <person name="Giaveno A."/>
            <person name="Degli Esposti M."/>
            <person name="Johnson D.B."/>
            <person name="Quatrini R."/>
        </authorList>
    </citation>
    <scope>NUCLEOTIDE SEQUENCE</scope>
    <source>
        <strain evidence="4">VAN18-1</strain>
    </source>
</reference>
<evidence type="ECO:0000256" key="2">
    <source>
        <dbReference type="ARBA" id="ARBA00022801"/>
    </source>
</evidence>
<dbReference type="Gene3D" id="3.40.50.1820">
    <property type="entry name" value="alpha/beta hydrolase"/>
    <property type="match status" value="1"/>
</dbReference>
<sequence length="224" mass="24096">MADDSLPALDWAPGSWQRPGAQADAPVLLLLHGLGASQEDMQAVAELLDPQRRYHLLTLNAPRRAVTLNRGYVMPAWYDLLGLGPDSAEDDAGMQAIARSLHAALAPVMRGSGLILGGFSQGAALSLYLHLHASFAARAVLVFSGYLPLRQVTPPASDNAAPIFWGHGTYDDVLPLEYAQWGEEILQRQGYAVTCRDYPMGHSIVPEEIAAAREFLAASAVQPT</sequence>
<dbReference type="GO" id="GO:0016787">
    <property type="term" value="F:hydrolase activity"/>
    <property type="evidence" value="ECO:0007669"/>
    <property type="project" value="UniProtKB-KW"/>
</dbReference>
<dbReference type="PANTHER" id="PTHR10655:SF17">
    <property type="entry name" value="LYSOPHOSPHOLIPASE-LIKE PROTEIN 1"/>
    <property type="match status" value="1"/>
</dbReference>
<dbReference type="EMBL" id="JAAXYO010000165">
    <property type="protein sequence ID" value="MBU2788878.1"/>
    <property type="molecule type" value="Genomic_DNA"/>
</dbReference>
<name>A0AAE2YRT2_9PROT</name>
<dbReference type="InterPro" id="IPR050565">
    <property type="entry name" value="LYPA1-2/EST-like"/>
</dbReference>
<dbReference type="RefSeq" id="WP_215870952.1">
    <property type="nucleotide sequence ID" value="NZ_JAAXYO010000165.1"/>
</dbReference>
<dbReference type="InterPro" id="IPR003140">
    <property type="entry name" value="PLipase/COase/thioEstase"/>
</dbReference>
<protein>
    <submittedName>
        <fullName evidence="4">Alpha/beta fold hydrolase</fullName>
    </submittedName>
</protein>
<keyword evidence="5" id="KW-1185">Reference proteome</keyword>
<dbReference type="PANTHER" id="PTHR10655">
    <property type="entry name" value="LYSOPHOSPHOLIPASE-RELATED"/>
    <property type="match status" value="1"/>
</dbReference>
<keyword evidence="2 4" id="KW-0378">Hydrolase</keyword>
<evidence type="ECO:0000256" key="1">
    <source>
        <dbReference type="ARBA" id="ARBA00006499"/>
    </source>
</evidence>
<organism evidence="4 5">
    <name type="scientific">Igneacidithiobacillus copahuensis</name>
    <dbReference type="NCBI Taxonomy" id="2724909"/>
    <lineage>
        <taxon>Bacteria</taxon>
        <taxon>Pseudomonadati</taxon>
        <taxon>Pseudomonadota</taxon>
        <taxon>Acidithiobacillia</taxon>
        <taxon>Acidithiobacillales</taxon>
        <taxon>Acidithiobacillaceae</taxon>
        <taxon>Igneacidithiobacillus</taxon>
    </lineage>
</organism>